<dbReference type="PANTHER" id="PTHR43157">
    <property type="entry name" value="PHOSPHATIDYLINOSITOL-GLYCAN BIOSYNTHESIS CLASS F PROTEIN-RELATED"/>
    <property type="match status" value="1"/>
</dbReference>
<sequence>MRGGRIIMACRNTEKGEEAKKEIVEETRNDQIVVKELDLGSLESVQKFAKNFNQTESRLDILVNNAGVMACPKSFTKDGLEMQIGINHFGHFLLTNLLLDKLKASSPSRIVIVSSVGHSFGKINFEDLNSEKSYGEVAAYGQSKLANILHAVELTNRLKGTGVTANSLHPGAVNTELSRHARQKGWMNMILQVGKPFFLTPEQGAQTSLRLALDKSLDQVSGKYFADLKEKTPSDRAKNQADAKRLWEVSEAIIQEKLTSTNM</sequence>
<dbReference type="PANTHER" id="PTHR43157:SF31">
    <property type="entry name" value="PHOSPHATIDYLINOSITOL-GLYCAN BIOSYNTHESIS CLASS F PROTEIN"/>
    <property type="match status" value="1"/>
</dbReference>
<protein>
    <recommendedName>
        <fullName evidence="4">Retinol dehydrogenase 13</fullName>
    </recommendedName>
</protein>
<dbReference type="GO" id="GO:0016491">
    <property type="term" value="F:oxidoreductase activity"/>
    <property type="evidence" value="ECO:0007669"/>
    <property type="project" value="UniProtKB-KW"/>
</dbReference>
<name>A0AAE0YGW5_9GAST</name>
<dbReference type="InterPro" id="IPR036291">
    <property type="entry name" value="NAD(P)-bd_dom_sf"/>
</dbReference>
<dbReference type="SUPFAM" id="SSF51735">
    <property type="entry name" value="NAD(P)-binding Rossmann-fold domains"/>
    <property type="match status" value="1"/>
</dbReference>
<keyword evidence="3" id="KW-1185">Reference proteome</keyword>
<evidence type="ECO:0000313" key="2">
    <source>
        <dbReference type="EMBL" id="KAK3745047.1"/>
    </source>
</evidence>
<dbReference type="Pfam" id="PF00106">
    <property type="entry name" value="adh_short"/>
    <property type="match status" value="1"/>
</dbReference>
<comment type="caution">
    <text evidence="2">The sequence shown here is derived from an EMBL/GenBank/DDBJ whole genome shotgun (WGS) entry which is preliminary data.</text>
</comment>
<organism evidence="2 3">
    <name type="scientific">Elysia crispata</name>
    <name type="common">lettuce slug</name>
    <dbReference type="NCBI Taxonomy" id="231223"/>
    <lineage>
        <taxon>Eukaryota</taxon>
        <taxon>Metazoa</taxon>
        <taxon>Spiralia</taxon>
        <taxon>Lophotrochozoa</taxon>
        <taxon>Mollusca</taxon>
        <taxon>Gastropoda</taxon>
        <taxon>Heterobranchia</taxon>
        <taxon>Euthyneura</taxon>
        <taxon>Panpulmonata</taxon>
        <taxon>Sacoglossa</taxon>
        <taxon>Placobranchoidea</taxon>
        <taxon>Plakobranchidae</taxon>
        <taxon>Elysia</taxon>
    </lineage>
</organism>
<dbReference type="EMBL" id="JAWDGP010006239">
    <property type="protein sequence ID" value="KAK3745047.1"/>
    <property type="molecule type" value="Genomic_DNA"/>
</dbReference>
<proteinExistence type="predicted"/>
<evidence type="ECO:0000256" key="1">
    <source>
        <dbReference type="ARBA" id="ARBA00023002"/>
    </source>
</evidence>
<dbReference type="Gene3D" id="3.40.50.720">
    <property type="entry name" value="NAD(P)-binding Rossmann-like Domain"/>
    <property type="match status" value="1"/>
</dbReference>
<dbReference type="Proteomes" id="UP001283361">
    <property type="component" value="Unassembled WGS sequence"/>
</dbReference>
<gene>
    <name evidence="2" type="ORF">RRG08_037662</name>
</gene>
<evidence type="ECO:0008006" key="4">
    <source>
        <dbReference type="Google" id="ProtNLM"/>
    </source>
</evidence>
<evidence type="ECO:0000313" key="3">
    <source>
        <dbReference type="Proteomes" id="UP001283361"/>
    </source>
</evidence>
<accession>A0AAE0YGW5</accession>
<keyword evidence="1" id="KW-0560">Oxidoreductase</keyword>
<dbReference type="PRINTS" id="PR00081">
    <property type="entry name" value="GDHRDH"/>
</dbReference>
<reference evidence="2" key="1">
    <citation type="journal article" date="2023" name="G3 (Bethesda)">
        <title>A reference genome for the long-term kleptoplast-retaining sea slug Elysia crispata morphotype clarki.</title>
        <authorList>
            <person name="Eastman K.E."/>
            <person name="Pendleton A.L."/>
            <person name="Shaikh M.A."/>
            <person name="Suttiyut T."/>
            <person name="Ogas R."/>
            <person name="Tomko P."/>
            <person name="Gavelis G."/>
            <person name="Widhalm J.R."/>
            <person name="Wisecaver J.H."/>
        </authorList>
    </citation>
    <scope>NUCLEOTIDE SEQUENCE</scope>
    <source>
        <strain evidence="2">ECLA1</strain>
    </source>
</reference>
<dbReference type="InterPro" id="IPR002347">
    <property type="entry name" value="SDR_fam"/>
</dbReference>
<dbReference type="AlphaFoldDB" id="A0AAE0YGW5"/>